<sequence>MQVMWDPTDVYPRGGLFAHTDFNHTLKGGVWPNGMIVKDLRNDQCYEVVDTEKIEVPD</sequence>
<reference evidence="1" key="1">
    <citation type="journal article" date="2015" name="Nature">
        <title>Complex archaea that bridge the gap between prokaryotes and eukaryotes.</title>
        <authorList>
            <person name="Spang A."/>
            <person name="Saw J.H."/>
            <person name="Jorgensen S.L."/>
            <person name="Zaremba-Niedzwiedzka K."/>
            <person name="Martijn J."/>
            <person name="Lind A.E."/>
            <person name="van Eijk R."/>
            <person name="Schleper C."/>
            <person name="Guy L."/>
            <person name="Ettema T.J."/>
        </authorList>
    </citation>
    <scope>NUCLEOTIDE SEQUENCE</scope>
</reference>
<dbReference type="AlphaFoldDB" id="A0A0F9CVH1"/>
<comment type="caution">
    <text evidence="1">The sequence shown here is derived from an EMBL/GenBank/DDBJ whole genome shotgun (WGS) entry which is preliminary data.</text>
</comment>
<organism evidence="1">
    <name type="scientific">marine sediment metagenome</name>
    <dbReference type="NCBI Taxonomy" id="412755"/>
    <lineage>
        <taxon>unclassified sequences</taxon>
        <taxon>metagenomes</taxon>
        <taxon>ecological metagenomes</taxon>
    </lineage>
</organism>
<name>A0A0F9CVH1_9ZZZZ</name>
<evidence type="ECO:0000313" key="1">
    <source>
        <dbReference type="EMBL" id="KKL09656.1"/>
    </source>
</evidence>
<feature type="non-terminal residue" evidence="1">
    <location>
        <position position="58"/>
    </location>
</feature>
<accession>A0A0F9CVH1</accession>
<protein>
    <submittedName>
        <fullName evidence="1">Uncharacterized protein</fullName>
    </submittedName>
</protein>
<gene>
    <name evidence="1" type="ORF">LCGC14_2563660</name>
</gene>
<dbReference type="EMBL" id="LAZR01042385">
    <property type="protein sequence ID" value="KKL09656.1"/>
    <property type="molecule type" value="Genomic_DNA"/>
</dbReference>
<proteinExistence type="predicted"/>